<keyword evidence="7" id="KW-0808">Transferase</keyword>
<dbReference type="Proteomes" id="UP000831880">
    <property type="component" value="Chromosome"/>
</dbReference>
<comment type="similarity">
    <text evidence="2 6">Belongs to the group II decarboxylase family.</text>
</comment>
<keyword evidence="8" id="KW-1185">Reference proteome</keyword>
<dbReference type="Gene3D" id="1.20.1650.10">
    <property type="entry name" value="PLP-dependent transferases"/>
    <property type="match status" value="1"/>
</dbReference>
<evidence type="ECO:0000256" key="4">
    <source>
        <dbReference type="ARBA" id="ARBA00022898"/>
    </source>
</evidence>
<reference evidence="7 8" key="1">
    <citation type="submission" date="2022-04" db="EMBL/GenBank/DDBJ databases">
        <title>Halobacillus sp. isolated from saltern.</title>
        <authorList>
            <person name="Won M."/>
            <person name="Lee C.-M."/>
            <person name="Woen H.-Y."/>
            <person name="Kwon S.-W."/>
        </authorList>
    </citation>
    <scope>NUCLEOTIDE SEQUENCE [LARGE SCALE GENOMIC DNA]</scope>
    <source>
        <strain evidence="7 8">SSTM10-2</strain>
    </source>
</reference>
<comment type="cofactor">
    <cofactor evidence="1 6">
        <name>pyridoxal 5'-phosphate</name>
        <dbReference type="ChEBI" id="CHEBI:597326"/>
    </cofactor>
</comment>
<accession>A0ABY4H1W7</accession>
<dbReference type="SUPFAM" id="SSF53383">
    <property type="entry name" value="PLP-dependent transferases"/>
    <property type="match status" value="1"/>
</dbReference>
<evidence type="ECO:0000256" key="6">
    <source>
        <dbReference type="RuleBase" id="RU000382"/>
    </source>
</evidence>
<dbReference type="PANTHER" id="PTHR45677">
    <property type="entry name" value="GLUTAMATE DECARBOXYLASE-RELATED"/>
    <property type="match status" value="1"/>
</dbReference>
<organism evidence="7 8">
    <name type="scientific">Halobacillus shinanisalinarum</name>
    <dbReference type="NCBI Taxonomy" id="2932258"/>
    <lineage>
        <taxon>Bacteria</taxon>
        <taxon>Bacillati</taxon>
        <taxon>Bacillota</taxon>
        <taxon>Bacilli</taxon>
        <taxon>Bacillales</taxon>
        <taxon>Bacillaceae</taxon>
        <taxon>Halobacillus</taxon>
    </lineage>
</organism>
<evidence type="ECO:0000313" key="8">
    <source>
        <dbReference type="Proteomes" id="UP000831880"/>
    </source>
</evidence>
<gene>
    <name evidence="7" type="ORF">MUO14_04930</name>
</gene>
<evidence type="ECO:0000256" key="1">
    <source>
        <dbReference type="ARBA" id="ARBA00001933"/>
    </source>
</evidence>
<dbReference type="Gene3D" id="3.40.640.10">
    <property type="entry name" value="Type I PLP-dependent aspartate aminotransferase-like (Major domain)"/>
    <property type="match status" value="1"/>
</dbReference>
<dbReference type="InterPro" id="IPR015424">
    <property type="entry name" value="PyrdxlP-dep_Trfase"/>
</dbReference>
<evidence type="ECO:0000256" key="3">
    <source>
        <dbReference type="ARBA" id="ARBA00022793"/>
    </source>
</evidence>
<proteinExistence type="inferred from homology"/>
<dbReference type="EMBL" id="CP095074">
    <property type="protein sequence ID" value="UOQ94309.1"/>
    <property type="molecule type" value="Genomic_DNA"/>
</dbReference>
<name>A0ABY4H1W7_9BACI</name>
<evidence type="ECO:0000256" key="5">
    <source>
        <dbReference type="ARBA" id="ARBA00023239"/>
    </source>
</evidence>
<protein>
    <submittedName>
        <fullName evidence="7">Aspartate aminotransferase family protein</fullName>
    </submittedName>
</protein>
<dbReference type="InterPro" id="IPR002129">
    <property type="entry name" value="PyrdxlP-dep_de-COase"/>
</dbReference>
<dbReference type="RefSeq" id="WP_244753967.1">
    <property type="nucleotide sequence ID" value="NZ_CP095074.1"/>
</dbReference>
<sequence>MESIHQTKDNKPFEDLFFHKGPKGIKAYEDVVKQVSTKLIDIYSNVNQPYVGKKSEEIRKEIQGSLHSTKQEESLSDFLEAIDVPILRNSLHVTHEKSVAHLHCPPLLPGIAAEMMISLLNQSMDSWEQSTAATYVEQEMISWLTKRFGLPAEADGVFSSGGSQSNYMGLLLARDSFCEQHWGCNVQEHGLPEGFKKMKILCSEEAHFTVQKSASQLGLGADAVVTVKTDHHHRLSIPHLYEALRVLSDEGSLPFALVGTCGTTDFGSIDPLDELAEVAHSNGLWLHVDAAFGGALILSHTHAYKLNGIQLADSITVDFHKLFYQPISCGAFLVNDRRSFNYTNHHADYLNPESDEAEGIVNLVNKSIVTTRRFDAFKIFASLKIVGTDQFREMIDHTFSLAKRSAHLIDRLELFNVLNVNPELNTIIFRFQPGDVPEDELNTLNHSIQQRLLHEGTAVIAKTKVQKATYLKFTLLNPRTQIQDIHSIVKDIELLGLKELEKRRIIQ</sequence>
<keyword evidence="4 6" id="KW-0663">Pyridoxal phosphate</keyword>
<dbReference type="InterPro" id="IPR015421">
    <property type="entry name" value="PyrdxlP-dep_Trfase_major"/>
</dbReference>
<dbReference type="Gene3D" id="3.90.1150.10">
    <property type="entry name" value="Aspartate Aminotransferase, domain 1"/>
    <property type="match status" value="1"/>
</dbReference>
<dbReference type="GO" id="GO:0008483">
    <property type="term" value="F:transaminase activity"/>
    <property type="evidence" value="ECO:0007669"/>
    <property type="project" value="UniProtKB-KW"/>
</dbReference>
<evidence type="ECO:0000313" key="7">
    <source>
        <dbReference type="EMBL" id="UOQ94309.1"/>
    </source>
</evidence>
<evidence type="ECO:0000256" key="2">
    <source>
        <dbReference type="ARBA" id="ARBA00009533"/>
    </source>
</evidence>
<dbReference type="Pfam" id="PF00282">
    <property type="entry name" value="Pyridoxal_deC"/>
    <property type="match status" value="1"/>
</dbReference>
<keyword evidence="3" id="KW-0210">Decarboxylase</keyword>
<dbReference type="PANTHER" id="PTHR45677:SF8">
    <property type="entry name" value="CYSTEINE SULFINIC ACID DECARBOXYLASE"/>
    <property type="match status" value="1"/>
</dbReference>
<keyword evidence="5 6" id="KW-0456">Lyase</keyword>
<keyword evidence="7" id="KW-0032">Aminotransferase</keyword>
<dbReference type="CDD" id="cd06450">
    <property type="entry name" value="DOPA_deC_like"/>
    <property type="match status" value="1"/>
</dbReference>
<dbReference type="InterPro" id="IPR015422">
    <property type="entry name" value="PyrdxlP-dep_Trfase_small"/>
</dbReference>